<keyword evidence="1" id="KW-0805">Transcription regulation</keyword>
<keyword evidence="7" id="KW-1185">Reference proteome</keyword>
<keyword evidence="3" id="KW-0010">Activator</keyword>
<dbReference type="PROSITE" id="PS01124">
    <property type="entry name" value="HTH_ARAC_FAMILY_2"/>
    <property type="match status" value="1"/>
</dbReference>
<evidence type="ECO:0000256" key="1">
    <source>
        <dbReference type="ARBA" id="ARBA00023015"/>
    </source>
</evidence>
<gene>
    <name evidence="6" type="ORF">KYC_22126</name>
</gene>
<evidence type="ECO:0000259" key="5">
    <source>
        <dbReference type="PROSITE" id="PS01124"/>
    </source>
</evidence>
<dbReference type="InterPro" id="IPR050204">
    <property type="entry name" value="AraC_XylS_family_regulators"/>
</dbReference>
<reference evidence="6 7" key="1">
    <citation type="journal article" date="2012" name="J. Bacteriol.">
        <title>Genome sequence of the highly efficient arsenite-oxidizing bacterium Achromobacter arsenitoxydans SY8.</title>
        <authorList>
            <person name="Li X."/>
            <person name="Hu Y."/>
            <person name="Gong J."/>
            <person name="Lin Y."/>
            <person name="Johnstone L."/>
            <person name="Rensing C."/>
            <person name="Wang G."/>
        </authorList>
    </citation>
    <scope>NUCLEOTIDE SEQUENCE [LARGE SCALE GENOMIC DNA]</scope>
    <source>
        <strain evidence="6 7">SY8</strain>
    </source>
</reference>
<dbReference type="SUPFAM" id="SSF46689">
    <property type="entry name" value="Homeodomain-like"/>
    <property type="match status" value="1"/>
</dbReference>
<dbReference type="GO" id="GO:0003700">
    <property type="term" value="F:DNA-binding transcription factor activity"/>
    <property type="evidence" value="ECO:0007669"/>
    <property type="project" value="InterPro"/>
</dbReference>
<dbReference type="Pfam" id="PF12833">
    <property type="entry name" value="HTH_18"/>
    <property type="match status" value="1"/>
</dbReference>
<dbReference type="InterPro" id="IPR037923">
    <property type="entry name" value="HTH-like"/>
</dbReference>
<sequence>MGSFSRRQFKGIEVVRVEDDARGFAPHFHDEFVLSVNVRGLESITLDKQSFDAAAGDITLYNPAQIQSSRVVSEPWQFVSMYVDPTVLPELAGVSAETVFDKPLLRAPLFAAKMHGAIRSALDRATPDGVALEGLTQIFGDLLKLAGASHAADTRCVPAAVGRIAERLRDDPVLPSLTDLASDAGLTPVQLVRAFSRAYGMPPLAWSWNLRVSQARARIARGDSIAAVAMDLGFSDQSHLTRRFRALFGVPPSQWRKG</sequence>
<accession>H0FCB6</accession>
<dbReference type="InterPro" id="IPR018060">
    <property type="entry name" value="HTH_AraC"/>
</dbReference>
<dbReference type="InterPro" id="IPR003313">
    <property type="entry name" value="AraC-bd"/>
</dbReference>
<proteinExistence type="predicted"/>
<evidence type="ECO:0000256" key="2">
    <source>
        <dbReference type="ARBA" id="ARBA00023125"/>
    </source>
</evidence>
<dbReference type="EMBL" id="AGUF01000071">
    <property type="protein sequence ID" value="EHK64085.1"/>
    <property type="molecule type" value="Genomic_DNA"/>
</dbReference>
<dbReference type="InterPro" id="IPR018062">
    <property type="entry name" value="HTH_AraC-typ_CS"/>
</dbReference>
<dbReference type="OrthoDB" id="9809338at2"/>
<feature type="domain" description="HTH araC/xylS-type" evidence="5">
    <location>
        <begin position="158"/>
        <end position="258"/>
    </location>
</feature>
<evidence type="ECO:0000313" key="6">
    <source>
        <dbReference type="EMBL" id="EHK64085.1"/>
    </source>
</evidence>
<dbReference type="eggNOG" id="COG2207">
    <property type="taxonomic scope" value="Bacteria"/>
</dbReference>
<dbReference type="GO" id="GO:0043565">
    <property type="term" value="F:sequence-specific DNA binding"/>
    <property type="evidence" value="ECO:0007669"/>
    <property type="project" value="InterPro"/>
</dbReference>
<evidence type="ECO:0000256" key="4">
    <source>
        <dbReference type="ARBA" id="ARBA00023163"/>
    </source>
</evidence>
<dbReference type="PROSITE" id="PS00041">
    <property type="entry name" value="HTH_ARAC_FAMILY_1"/>
    <property type="match status" value="1"/>
</dbReference>
<dbReference type="PANTHER" id="PTHR46796:SF2">
    <property type="entry name" value="TRANSCRIPTIONAL REGULATORY PROTEIN"/>
    <property type="match status" value="1"/>
</dbReference>
<evidence type="ECO:0000256" key="3">
    <source>
        <dbReference type="ARBA" id="ARBA00023159"/>
    </source>
</evidence>
<dbReference type="RefSeq" id="WP_008166510.1">
    <property type="nucleotide sequence ID" value="NZ_AGUF01000071.1"/>
</dbReference>
<comment type="caution">
    <text evidence="6">The sequence shown here is derived from an EMBL/GenBank/DDBJ whole genome shotgun (WGS) entry which is preliminary data.</text>
</comment>
<name>H0FCB6_9BURK</name>
<dbReference type="PANTHER" id="PTHR46796">
    <property type="entry name" value="HTH-TYPE TRANSCRIPTIONAL ACTIVATOR RHAS-RELATED"/>
    <property type="match status" value="1"/>
</dbReference>
<dbReference type="Gene3D" id="1.10.10.60">
    <property type="entry name" value="Homeodomain-like"/>
    <property type="match status" value="1"/>
</dbReference>
<dbReference type="InterPro" id="IPR009057">
    <property type="entry name" value="Homeodomain-like_sf"/>
</dbReference>
<dbReference type="SUPFAM" id="SSF51215">
    <property type="entry name" value="Regulatory protein AraC"/>
    <property type="match status" value="1"/>
</dbReference>
<protein>
    <submittedName>
        <fullName evidence="6">Ada</fullName>
    </submittedName>
</protein>
<keyword evidence="2" id="KW-0238">DNA-binding</keyword>
<dbReference type="Pfam" id="PF02311">
    <property type="entry name" value="AraC_binding"/>
    <property type="match status" value="1"/>
</dbReference>
<dbReference type="STRING" id="477184.KYC_22126"/>
<organism evidence="6 7">
    <name type="scientific">Achromobacter arsenitoxydans SY8</name>
    <dbReference type="NCBI Taxonomy" id="477184"/>
    <lineage>
        <taxon>Bacteria</taxon>
        <taxon>Pseudomonadati</taxon>
        <taxon>Pseudomonadota</taxon>
        <taxon>Betaproteobacteria</taxon>
        <taxon>Burkholderiales</taxon>
        <taxon>Alcaligenaceae</taxon>
        <taxon>Achromobacter</taxon>
    </lineage>
</organism>
<keyword evidence="4" id="KW-0804">Transcription</keyword>
<dbReference type="Proteomes" id="UP000003113">
    <property type="component" value="Unassembled WGS sequence"/>
</dbReference>
<evidence type="ECO:0000313" key="7">
    <source>
        <dbReference type="Proteomes" id="UP000003113"/>
    </source>
</evidence>
<dbReference type="AlphaFoldDB" id="H0FCB6"/>
<dbReference type="SMART" id="SM00342">
    <property type="entry name" value="HTH_ARAC"/>
    <property type="match status" value="1"/>
</dbReference>